<organism evidence="2 3">
    <name type="scientific">Nonomuraea spiralis</name>
    <dbReference type="NCBI Taxonomy" id="46182"/>
    <lineage>
        <taxon>Bacteria</taxon>
        <taxon>Bacillati</taxon>
        <taxon>Actinomycetota</taxon>
        <taxon>Actinomycetes</taxon>
        <taxon>Streptosporangiales</taxon>
        <taxon>Streptosporangiaceae</taxon>
        <taxon>Nonomuraea</taxon>
    </lineage>
</organism>
<reference evidence="2 3" key="1">
    <citation type="submission" date="2024-09" db="EMBL/GenBank/DDBJ databases">
        <authorList>
            <person name="Sun Q."/>
            <person name="Mori K."/>
        </authorList>
    </citation>
    <scope>NUCLEOTIDE SEQUENCE [LARGE SCALE GENOMIC DNA]</scope>
    <source>
        <strain evidence="2 3">CCM 3426</strain>
    </source>
</reference>
<evidence type="ECO:0000313" key="3">
    <source>
        <dbReference type="Proteomes" id="UP001589647"/>
    </source>
</evidence>
<gene>
    <name evidence="2" type="ORF">ACFFV7_29730</name>
</gene>
<comment type="caution">
    <text evidence="2">The sequence shown here is derived from an EMBL/GenBank/DDBJ whole genome shotgun (WGS) entry which is preliminary data.</text>
</comment>
<sequence length="119" mass="13211">MSEPIDDIVHTYFAAWNDLDRDHRNATIEAIFTENATVIDPDWTAEGRNNIAAAIGDAREEKLGNLVLAATKVISTHHDLALFSWHLIQPDASATPLATGYGVVRMEEGRINRAYNFFG</sequence>
<dbReference type="Pfam" id="PF12680">
    <property type="entry name" value="SnoaL_2"/>
    <property type="match status" value="1"/>
</dbReference>
<dbReference type="Gene3D" id="3.10.450.50">
    <property type="match status" value="1"/>
</dbReference>
<dbReference type="EMBL" id="JBHMEI010000029">
    <property type="protein sequence ID" value="MFB9205408.1"/>
    <property type="molecule type" value="Genomic_DNA"/>
</dbReference>
<dbReference type="RefSeq" id="WP_189652132.1">
    <property type="nucleotide sequence ID" value="NZ_BMRC01000025.1"/>
</dbReference>
<proteinExistence type="predicted"/>
<protein>
    <submittedName>
        <fullName evidence="2">Nuclear transport factor 2 family protein</fullName>
    </submittedName>
</protein>
<dbReference type="Proteomes" id="UP001589647">
    <property type="component" value="Unassembled WGS sequence"/>
</dbReference>
<feature type="domain" description="SnoaL-like" evidence="1">
    <location>
        <begin position="9"/>
        <end position="113"/>
    </location>
</feature>
<evidence type="ECO:0000313" key="2">
    <source>
        <dbReference type="EMBL" id="MFB9205408.1"/>
    </source>
</evidence>
<dbReference type="SUPFAM" id="SSF54427">
    <property type="entry name" value="NTF2-like"/>
    <property type="match status" value="1"/>
</dbReference>
<accession>A0ABV5ILJ9</accession>
<evidence type="ECO:0000259" key="1">
    <source>
        <dbReference type="Pfam" id="PF12680"/>
    </source>
</evidence>
<keyword evidence="3" id="KW-1185">Reference proteome</keyword>
<name>A0ABV5ILJ9_9ACTN</name>
<dbReference type="InterPro" id="IPR032710">
    <property type="entry name" value="NTF2-like_dom_sf"/>
</dbReference>
<dbReference type="InterPro" id="IPR037401">
    <property type="entry name" value="SnoaL-like"/>
</dbReference>